<dbReference type="STRING" id="588581.Cpap_2194"/>
<dbReference type="RefSeq" id="WP_004619127.1">
    <property type="nucleotide sequence ID" value="NZ_ACXX02000006.1"/>
</dbReference>
<evidence type="ECO:0000256" key="1">
    <source>
        <dbReference type="ARBA" id="ARBA00022737"/>
    </source>
</evidence>
<evidence type="ECO:0000256" key="2">
    <source>
        <dbReference type="ARBA" id="ARBA00022741"/>
    </source>
</evidence>
<feature type="domain" description="ABC transporter" evidence="6">
    <location>
        <begin position="319"/>
        <end position="537"/>
    </location>
</feature>
<dbReference type="Pfam" id="PF12848">
    <property type="entry name" value="ABC_tran_Xtn"/>
    <property type="match status" value="1"/>
</dbReference>
<dbReference type="InterPro" id="IPR037118">
    <property type="entry name" value="Val-tRNA_synth_C_sf"/>
</dbReference>
<dbReference type="Gene3D" id="3.40.50.300">
    <property type="entry name" value="P-loop containing nucleotide triphosphate hydrolases"/>
    <property type="match status" value="2"/>
</dbReference>
<dbReference type="Gene3D" id="1.10.287.380">
    <property type="entry name" value="Valyl-tRNA synthetase, C-terminal domain"/>
    <property type="match status" value="1"/>
</dbReference>
<reference evidence="7" key="1">
    <citation type="submission" date="2009-07" db="EMBL/GenBank/DDBJ databases">
        <authorList>
            <consortium name="US DOE Joint Genome Institute (JGI-PGF)"/>
            <person name="Lucas S."/>
            <person name="Copeland A."/>
            <person name="Lapidus A."/>
            <person name="Glavina del Rio T."/>
            <person name="Tice H."/>
            <person name="Bruce D."/>
            <person name="Goodwin L."/>
            <person name="Pitluck S."/>
            <person name="Larimer F."/>
            <person name="Land M.L."/>
            <person name="Mouttaki H."/>
            <person name="He Z."/>
            <person name="Zhou J."/>
            <person name="Hemme C.L."/>
        </authorList>
    </citation>
    <scope>NUCLEOTIDE SEQUENCE</scope>
    <source>
        <strain evidence="7">DSM 2782</strain>
    </source>
</reference>
<feature type="region of interest" description="Disordered" evidence="5">
    <location>
        <begin position="531"/>
        <end position="560"/>
    </location>
</feature>
<dbReference type="GO" id="GO:0003677">
    <property type="term" value="F:DNA binding"/>
    <property type="evidence" value="ECO:0007669"/>
    <property type="project" value="InterPro"/>
</dbReference>
<dbReference type="GO" id="GO:0005524">
    <property type="term" value="F:ATP binding"/>
    <property type="evidence" value="ECO:0007669"/>
    <property type="project" value="UniProtKB-KW"/>
</dbReference>
<dbReference type="SMART" id="SM00382">
    <property type="entry name" value="AAA"/>
    <property type="match status" value="2"/>
</dbReference>
<dbReference type="InterPro" id="IPR032781">
    <property type="entry name" value="ABC_tran_Xtn"/>
</dbReference>
<keyword evidence="8" id="KW-1185">Reference proteome</keyword>
<dbReference type="InterPro" id="IPR032524">
    <property type="entry name" value="ABC_tran_C"/>
</dbReference>
<name>F1TCS4_9FIRM</name>
<dbReference type="Pfam" id="PF16326">
    <property type="entry name" value="ABC_tran_CTD"/>
    <property type="match status" value="1"/>
</dbReference>
<evidence type="ECO:0000259" key="6">
    <source>
        <dbReference type="PROSITE" id="PS50893"/>
    </source>
</evidence>
<dbReference type="GO" id="GO:0016887">
    <property type="term" value="F:ATP hydrolysis activity"/>
    <property type="evidence" value="ECO:0007669"/>
    <property type="project" value="InterPro"/>
</dbReference>
<dbReference type="CDD" id="cd03221">
    <property type="entry name" value="ABCF_EF-3"/>
    <property type="match status" value="2"/>
</dbReference>
<dbReference type="Proteomes" id="UP000003860">
    <property type="component" value="Unassembled WGS sequence"/>
</dbReference>
<dbReference type="eggNOG" id="COG0488">
    <property type="taxonomic scope" value="Bacteria"/>
</dbReference>
<dbReference type="FunFam" id="3.40.50.300:FF:000011">
    <property type="entry name" value="Putative ABC transporter ATP-binding component"/>
    <property type="match status" value="1"/>
</dbReference>
<dbReference type="InterPro" id="IPR017871">
    <property type="entry name" value="ABC_transporter-like_CS"/>
</dbReference>
<keyword evidence="3" id="KW-0067">ATP-binding</keyword>
<evidence type="ECO:0000256" key="3">
    <source>
        <dbReference type="ARBA" id="ARBA00022840"/>
    </source>
</evidence>
<dbReference type="OrthoDB" id="9801441at2"/>
<sequence>MNILSAEGISKSYSEKILFNDISLGIGEGDKIGLIGVNGTGKSTLLKAIAGIETVDTGNIIKSNKVRVGYLEQSPAFEPGTTVLQQVFNGHSPVMVLLREYEDILLKSSQKPADEKLEKRLLDLMHQMDTMNAWTLESEAKTILTRLGIDSFEADVATLSGGQRKRIAMAGALINPTELLILDEPTNHIDNDTVDWLEKYLNTRKGALLMVTHDRYFLDRVANRIIELDNGKLYSYQANYSRFLEMKAEREELEQASERKRQNLFRNELEWIRRGAQARSTKQKARIERFEKLKDADAPKQDENIEIQVGAARLGRKIIELENIKKSYDDKTLINDFSYVLLRDDRIGIIGPNGIGKSTLLKVLSGQIAPDSGKVEIGETVKTGFFTQENTDMDQNLRVIEYIRTVAEHIETANGSLSASQMLERFLFPPSVQWTPISKLSGGEKRRLYLLSILMGAPNILLLDEPTNDLDIQTLTILEAYLDEFPGAVITVSHDRYFLDRMANRIFSFEGNGEITKYAGNYSDYREYAAGREKQDGTERAADPDKNSNSSQNKTEWQKNKEKPLKFTFKEQKEFDEIDDVIAALESDIENVKKDIDKSATDFSKLQELLLKQQELEKELDLKMERWTYLNELAEKIENSKKK</sequence>
<dbReference type="SUPFAM" id="SSF52540">
    <property type="entry name" value="P-loop containing nucleoside triphosphate hydrolases"/>
    <property type="match status" value="2"/>
</dbReference>
<dbReference type="AlphaFoldDB" id="F1TCS4"/>
<proteinExistence type="predicted"/>
<protein>
    <submittedName>
        <fullName evidence="7">ABC transporter related protein</fullName>
    </submittedName>
</protein>
<keyword evidence="4" id="KW-0175">Coiled coil</keyword>
<gene>
    <name evidence="7" type="ORF">Cpap_2194</name>
</gene>
<evidence type="ECO:0000256" key="4">
    <source>
        <dbReference type="SAM" id="Coils"/>
    </source>
</evidence>
<dbReference type="InterPro" id="IPR003439">
    <property type="entry name" value="ABC_transporter-like_ATP-bd"/>
</dbReference>
<dbReference type="InterPro" id="IPR027417">
    <property type="entry name" value="P-loop_NTPase"/>
</dbReference>
<keyword evidence="2" id="KW-0547">Nucleotide-binding</keyword>
<dbReference type="PROSITE" id="PS50893">
    <property type="entry name" value="ABC_TRANSPORTER_2"/>
    <property type="match status" value="2"/>
</dbReference>
<evidence type="ECO:0000256" key="5">
    <source>
        <dbReference type="SAM" id="MobiDB-lite"/>
    </source>
</evidence>
<organism evidence="7 8">
    <name type="scientific">Ruminiclostridium papyrosolvens DSM 2782</name>
    <dbReference type="NCBI Taxonomy" id="588581"/>
    <lineage>
        <taxon>Bacteria</taxon>
        <taxon>Bacillati</taxon>
        <taxon>Bacillota</taxon>
        <taxon>Clostridia</taxon>
        <taxon>Eubacteriales</taxon>
        <taxon>Oscillospiraceae</taxon>
        <taxon>Ruminiclostridium</taxon>
    </lineage>
</organism>
<dbReference type="PANTHER" id="PTHR42855:SF1">
    <property type="entry name" value="ABC TRANSPORTER DOMAIN-CONTAINING PROTEIN"/>
    <property type="match status" value="1"/>
</dbReference>
<dbReference type="EMBL" id="ACXX02000006">
    <property type="protein sequence ID" value="EGD47791.1"/>
    <property type="molecule type" value="Genomic_DNA"/>
</dbReference>
<dbReference type="InterPro" id="IPR051309">
    <property type="entry name" value="ABCF_ATPase"/>
</dbReference>
<keyword evidence="1" id="KW-0677">Repeat</keyword>
<dbReference type="PANTHER" id="PTHR42855">
    <property type="entry name" value="ABC TRANSPORTER ATP-BINDING SUBUNIT"/>
    <property type="match status" value="1"/>
</dbReference>
<comment type="caution">
    <text evidence="7">The sequence shown here is derived from an EMBL/GenBank/DDBJ whole genome shotgun (WGS) entry which is preliminary data.</text>
</comment>
<dbReference type="InterPro" id="IPR003593">
    <property type="entry name" value="AAA+_ATPase"/>
</dbReference>
<accession>F1TCS4</accession>
<evidence type="ECO:0000313" key="7">
    <source>
        <dbReference type="EMBL" id="EGD47791.1"/>
    </source>
</evidence>
<dbReference type="FunFam" id="3.40.50.300:FF:000309">
    <property type="entry name" value="ABC transporter ATP-binding protein"/>
    <property type="match status" value="1"/>
</dbReference>
<dbReference type="Pfam" id="PF00005">
    <property type="entry name" value="ABC_tran"/>
    <property type="match status" value="2"/>
</dbReference>
<evidence type="ECO:0000313" key="8">
    <source>
        <dbReference type="Proteomes" id="UP000003860"/>
    </source>
</evidence>
<reference evidence="7" key="2">
    <citation type="submission" date="2011-01" db="EMBL/GenBank/DDBJ databases">
        <title>The Non-contiguous Finished genome of Clostridium papyrosolvens.</title>
        <authorList>
            <person name="Lucas S."/>
            <person name="Copeland A."/>
            <person name="Lapidus A."/>
            <person name="Cheng J.-F."/>
            <person name="Goodwin L."/>
            <person name="Pitluck S."/>
            <person name="Misra M."/>
            <person name="Chertkov O."/>
            <person name="Detter J.C."/>
            <person name="Han C."/>
            <person name="Tapia R."/>
            <person name="Land M."/>
            <person name="Hauser L."/>
            <person name="Kyrpides N."/>
            <person name="Ivanova N."/>
            <person name="Pagani I."/>
            <person name="Mouttaki H."/>
            <person name="He Z."/>
            <person name="Zhou J."/>
            <person name="Hemme C.L."/>
            <person name="Woyke T."/>
        </authorList>
    </citation>
    <scope>NUCLEOTIDE SEQUENCE [LARGE SCALE GENOMIC DNA]</scope>
    <source>
        <strain evidence="7">DSM 2782</strain>
    </source>
</reference>
<dbReference type="PROSITE" id="PS00211">
    <property type="entry name" value="ABC_TRANSPORTER_1"/>
    <property type="match status" value="1"/>
</dbReference>
<feature type="coiled-coil region" evidence="4">
    <location>
        <begin position="575"/>
        <end position="626"/>
    </location>
</feature>
<feature type="compositionally biased region" description="Basic and acidic residues" evidence="5">
    <location>
        <begin position="531"/>
        <end position="546"/>
    </location>
</feature>
<feature type="domain" description="ABC transporter" evidence="6">
    <location>
        <begin position="4"/>
        <end position="255"/>
    </location>
</feature>